<evidence type="ECO:0000256" key="1">
    <source>
        <dbReference type="ARBA" id="ARBA00001910"/>
    </source>
</evidence>
<feature type="chain" id="PRO_5042042587" description="tripeptidyl-peptidase II" evidence="17">
    <location>
        <begin position="26"/>
        <end position="636"/>
    </location>
</feature>
<evidence type="ECO:0000256" key="2">
    <source>
        <dbReference type="ARBA" id="ARBA00002451"/>
    </source>
</evidence>
<reference evidence="19" key="2">
    <citation type="submission" date="2023-06" db="EMBL/GenBank/DDBJ databases">
        <authorList>
            <consortium name="Lawrence Berkeley National Laboratory"/>
            <person name="Haridas S."/>
            <person name="Hensen N."/>
            <person name="Bonometti L."/>
            <person name="Westerberg I."/>
            <person name="Brannstrom I.O."/>
            <person name="Guillou S."/>
            <person name="Cros-Aarteil S."/>
            <person name="Calhoun S."/>
            <person name="Kuo A."/>
            <person name="Mondo S."/>
            <person name="Pangilinan J."/>
            <person name="Riley R."/>
            <person name="Labutti K."/>
            <person name="Andreopoulos B."/>
            <person name="Lipzen A."/>
            <person name="Chen C."/>
            <person name="Yanf M."/>
            <person name="Daum C."/>
            <person name="Ng V."/>
            <person name="Clum A."/>
            <person name="Steindorff A."/>
            <person name="Ohm R."/>
            <person name="Martin F."/>
            <person name="Silar P."/>
            <person name="Natvig D."/>
            <person name="Lalanne C."/>
            <person name="Gautier V."/>
            <person name="Ament-Velasquez S.L."/>
            <person name="Kruys A."/>
            <person name="Hutchinson M.I."/>
            <person name="Powell A.J."/>
            <person name="Barry K."/>
            <person name="Miller A.N."/>
            <person name="Grigoriev I.V."/>
            <person name="Debuchy R."/>
            <person name="Gladieux P."/>
            <person name="Thoren M.H."/>
            <person name="Johannesson H."/>
        </authorList>
    </citation>
    <scope>NUCLEOTIDE SEQUENCE</scope>
    <source>
        <strain evidence="19">CBS 118394</strain>
    </source>
</reference>
<proteinExistence type="predicted"/>
<comment type="subcellular location">
    <subcellularLocation>
        <location evidence="3">Secreted</location>
        <location evidence="3">Extracellular space</location>
    </subcellularLocation>
</comment>
<evidence type="ECO:0000256" key="13">
    <source>
        <dbReference type="ARBA" id="ARBA00023145"/>
    </source>
</evidence>
<keyword evidence="6 15" id="KW-0645">Protease</keyword>
<feature type="region of interest" description="Disordered" evidence="16">
    <location>
        <begin position="194"/>
        <end position="231"/>
    </location>
</feature>
<keyword evidence="5" id="KW-0964">Secreted</keyword>
<dbReference type="Pfam" id="PF00082">
    <property type="entry name" value="Peptidase_S8"/>
    <property type="match status" value="1"/>
</dbReference>
<dbReference type="PANTHER" id="PTHR14218:SF15">
    <property type="entry name" value="TRIPEPTIDYL-PEPTIDASE 1"/>
    <property type="match status" value="1"/>
</dbReference>
<evidence type="ECO:0000313" key="19">
    <source>
        <dbReference type="EMBL" id="KAK3317930.1"/>
    </source>
</evidence>
<evidence type="ECO:0000256" key="14">
    <source>
        <dbReference type="ARBA" id="ARBA00023180"/>
    </source>
</evidence>
<dbReference type="GO" id="GO:0005576">
    <property type="term" value="C:extracellular region"/>
    <property type="evidence" value="ECO:0007669"/>
    <property type="project" value="UniProtKB-SubCell"/>
</dbReference>
<dbReference type="InterPro" id="IPR030400">
    <property type="entry name" value="Sedolisin_dom"/>
</dbReference>
<dbReference type="SUPFAM" id="SSF52743">
    <property type="entry name" value="Subtilisin-like"/>
    <property type="match status" value="1"/>
</dbReference>
<evidence type="ECO:0000256" key="4">
    <source>
        <dbReference type="ARBA" id="ARBA00012462"/>
    </source>
</evidence>
<keyword evidence="12" id="KW-0843">Virulence</keyword>
<feature type="active site" description="Charge relay system" evidence="15">
    <location>
        <position position="322"/>
    </location>
</feature>
<feature type="binding site" evidence="15">
    <location>
        <position position="615"/>
    </location>
    <ligand>
        <name>Ca(2+)</name>
        <dbReference type="ChEBI" id="CHEBI:29108"/>
    </ligand>
</feature>
<evidence type="ECO:0000259" key="18">
    <source>
        <dbReference type="PROSITE" id="PS51695"/>
    </source>
</evidence>
<keyword evidence="13" id="KW-0865">Zymogen</keyword>
<keyword evidence="14" id="KW-0325">Glycoprotein</keyword>
<feature type="binding site" evidence="15">
    <location>
        <position position="617"/>
    </location>
    <ligand>
        <name>Ca(2+)</name>
        <dbReference type="ChEBI" id="CHEBI:29108"/>
    </ligand>
</feature>
<dbReference type="InterPro" id="IPR050819">
    <property type="entry name" value="Tripeptidyl-peptidase_I"/>
</dbReference>
<feature type="active site" description="Charge relay system" evidence="15">
    <location>
        <position position="326"/>
    </location>
</feature>
<keyword evidence="9 15" id="KW-0378">Hydrolase</keyword>
<keyword evidence="10 15" id="KW-0720">Serine protease</keyword>
<dbReference type="CDD" id="cd11377">
    <property type="entry name" value="Pro-peptidase_S53"/>
    <property type="match status" value="1"/>
</dbReference>
<evidence type="ECO:0000256" key="10">
    <source>
        <dbReference type="ARBA" id="ARBA00022825"/>
    </source>
</evidence>
<dbReference type="EMBL" id="JAUEDM010000004">
    <property type="protein sequence ID" value="KAK3317930.1"/>
    <property type="molecule type" value="Genomic_DNA"/>
</dbReference>
<feature type="signal peptide" evidence="17">
    <location>
        <begin position="1"/>
        <end position="25"/>
    </location>
</feature>
<dbReference type="Pfam" id="PF09286">
    <property type="entry name" value="Pro-kuma_activ"/>
    <property type="match status" value="1"/>
</dbReference>
<dbReference type="SMART" id="SM00944">
    <property type="entry name" value="Pro-kuma_activ"/>
    <property type="match status" value="1"/>
</dbReference>
<dbReference type="InterPro" id="IPR036852">
    <property type="entry name" value="Peptidase_S8/S53_dom_sf"/>
</dbReference>
<evidence type="ECO:0000256" key="5">
    <source>
        <dbReference type="ARBA" id="ARBA00022525"/>
    </source>
</evidence>
<dbReference type="PROSITE" id="PS51695">
    <property type="entry name" value="SEDOLISIN"/>
    <property type="match status" value="1"/>
</dbReference>
<feature type="domain" description="Peptidase S53" evidence="18">
    <location>
        <begin position="242"/>
        <end position="636"/>
    </location>
</feature>
<dbReference type="AlphaFoldDB" id="A0AAE0M3P7"/>
<dbReference type="GO" id="GO:0004252">
    <property type="term" value="F:serine-type endopeptidase activity"/>
    <property type="evidence" value="ECO:0007669"/>
    <property type="project" value="UniProtKB-UniRule"/>
</dbReference>
<dbReference type="Proteomes" id="UP001283341">
    <property type="component" value="Unassembled WGS sequence"/>
</dbReference>
<comment type="catalytic activity">
    <reaction evidence="1">
        <text>Release of an N-terminal tripeptide from a polypeptide.</text>
        <dbReference type="EC" id="3.4.14.10"/>
    </reaction>
</comment>
<comment type="function">
    <text evidence="2">Secreted tripeptidyl-peptidase which degrades proteins at acidic pHs and is involved in virulence.</text>
</comment>
<dbReference type="CDD" id="cd04056">
    <property type="entry name" value="Peptidases_S53"/>
    <property type="match status" value="1"/>
</dbReference>
<dbReference type="PANTHER" id="PTHR14218">
    <property type="entry name" value="PROTEASE S8 TRIPEPTIDYL PEPTIDASE I CLN2"/>
    <property type="match status" value="1"/>
</dbReference>
<dbReference type="InterPro" id="IPR023828">
    <property type="entry name" value="Peptidase_S8_Ser-AS"/>
</dbReference>
<feature type="binding site" evidence="15">
    <location>
        <position position="590"/>
    </location>
    <ligand>
        <name>Ca(2+)</name>
        <dbReference type="ChEBI" id="CHEBI:29108"/>
    </ligand>
</feature>
<dbReference type="GO" id="GO:0046872">
    <property type="term" value="F:metal ion binding"/>
    <property type="evidence" value="ECO:0007669"/>
    <property type="project" value="UniProtKB-UniRule"/>
</dbReference>
<comment type="caution">
    <text evidence="19">The sequence shown here is derived from an EMBL/GenBank/DDBJ whole genome shotgun (WGS) entry which is preliminary data.</text>
</comment>
<evidence type="ECO:0000313" key="20">
    <source>
        <dbReference type="Proteomes" id="UP001283341"/>
    </source>
</evidence>
<evidence type="ECO:0000256" key="11">
    <source>
        <dbReference type="ARBA" id="ARBA00022837"/>
    </source>
</evidence>
<protein>
    <recommendedName>
        <fullName evidence="4">tripeptidyl-peptidase II</fullName>
        <ecNumber evidence="4">3.4.14.10</ecNumber>
    </recommendedName>
</protein>
<reference evidence="19" key="1">
    <citation type="journal article" date="2023" name="Mol. Phylogenet. Evol.">
        <title>Genome-scale phylogeny and comparative genomics of the fungal order Sordariales.</title>
        <authorList>
            <person name="Hensen N."/>
            <person name="Bonometti L."/>
            <person name="Westerberg I."/>
            <person name="Brannstrom I.O."/>
            <person name="Guillou S."/>
            <person name="Cros-Aarteil S."/>
            <person name="Calhoun S."/>
            <person name="Haridas S."/>
            <person name="Kuo A."/>
            <person name="Mondo S."/>
            <person name="Pangilinan J."/>
            <person name="Riley R."/>
            <person name="LaButti K."/>
            <person name="Andreopoulos B."/>
            <person name="Lipzen A."/>
            <person name="Chen C."/>
            <person name="Yan M."/>
            <person name="Daum C."/>
            <person name="Ng V."/>
            <person name="Clum A."/>
            <person name="Steindorff A."/>
            <person name="Ohm R.A."/>
            <person name="Martin F."/>
            <person name="Silar P."/>
            <person name="Natvig D.O."/>
            <person name="Lalanne C."/>
            <person name="Gautier V."/>
            <person name="Ament-Velasquez S.L."/>
            <person name="Kruys A."/>
            <person name="Hutchinson M.I."/>
            <person name="Powell A.J."/>
            <person name="Barry K."/>
            <person name="Miller A.N."/>
            <person name="Grigoriev I.V."/>
            <person name="Debuchy R."/>
            <person name="Gladieux P."/>
            <person name="Hiltunen Thoren M."/>
            <person name="Johannesson H."/>
        </authorList>
    </citation>
    <scope>NUCLEOTIDE SEQUENCE</scope>
    <source>
        <strain evidence="19">CBS 118394</strain>
    </source>
</reference>
<name>A0AAE0M3P7_9PEZI</name>
<evidence type="ECO:0000256" key="15">
    <source>
        <dbReference type="PROSITE-ProRule" id="PRU01032"/>
    </source>
</evidence>
<evidence type="ECO:0000256" key="16">
    <source>
        <dbReference type="SAM" id="MobiDB-lite"/>
    </source>
</evidence>
<evidence type="ECO:0000256" key="12">
    <source>
        <dbReference type="ARBA" id="ARBA00023026"/>
    </source>
</evidence>
<dbReference type="SUPFAM" id="SSF54897">
    <property type="entry name" value="Protease propeptides/inhibitors"/>
    <property type="match status" value="1"/>
</dbReference>
<feature type="active site" description="Charge relay system" evidence="15">
    <location>
        <position position="547"/>
    </location>
</feature>
<evidence type="ECO:0000256" key="7">
    <source>
        <dbReference type="ARBA" id="ARBA00022723"/>
    </source>
</evidence>
<dbReference type="GO" id="GO:0008240">
    <property type="term" value="F:tripeptidyl-peptidase activity"/>
    <property type="evidence" value="ECO:0007669"/>
    <property type="project" value="UniProtKB-EC"/>
</dbReference>
<sequence>MGIPLNPVAASLLWLLLGLSLLASAAPTVILEQTNGHRPPTGWRFHSNASASDRMTLSIAIRESKMVELKDKLAWRWHAHPNHAPRSVADFEPNLSRAQVNQFRQPQRAVTNAVAGWLKSNGIRNPRISGSWITFDVSVRAAKSLFQAESLAYYSYIGVAGEDAKPVLRALSYRVPTWLRHDIDFVHPLTNFMPPRDNKRRKNDMLRRKRVKPNHAQQDLSTPPDKADEEEVREIDMPCLTGTFPECIRKLYNLTYTPASSTPSPVRFGIGGFLEQWIMYEDVDNFLASYSPEIAESSYDFTVELLRGATNPQDDISYAGIEASLDVEYAMALGHPTNVTYYLTGGRGTKLDRNGTALPEADSDNEPYLEFFQDLLDKPDNELPHVLSISYADDENGVPLPYAKRVCDMIAALTARGVSVLAATGDGGAAGTGQTQCITNDGTNRKALVPTFPASCPYVTTVGATENVGPPLTAADFSSGGFSNYFPRPAWQDEVVSPFLANLAGTQDAERLGLFNHSGRAMPDISAIGSGFQIQFGGTMIEVLGTSASTPVVAAMVALVNDKRMRAGKSSLGWLNPLLYSAEVRAVLRDVVTGASQGCNFPDGTHSAGWPAVKGYDCVTGLGTVNDFHDFLAVLS</sequence>
<dbReference type="FunFam" id="3.40.50.200:FF:000015">
    <property type="entry name" value="Tripeptidyl peptidase A"/>
    <property type="match status" value="1"/>
</dbReference>
<keyword evidence="7 15" id="KW-0479">Metal-binding</keyword>
<dbReference type="InterPro" id="IPR000209">
    <property type="entry name" value="Peptidase_S8/S53_dom"/>
</dbReference>
<comment type="cofactor">
    <cofactor evidence="15">
        <name>Ca(2+)</name>
        <dbReference type="ChEBI" id="CHEBI:29108"/>
    </cofactor>
    <text evidence="15">Binds 1 Ca(2+) ion per subunit.</text>
</comment>
<evidence type="ECO:0000256" key="8">
    <source>
        <dbReference type="ARBA" id="ARBA00022729"/>
    </source>
</evidence>
<organism evidence="19 20">
    <name type="scientific">Apodospora peruviana</name>
    <dbReference type="NCBI Taxonomy" id="516989"/>
    <lineage>
        <taxon>Eukaryota</taxon>
        <taxon>Fungi</taxon>
        <taxon>Dikarya</taxon>
        <taxon>Ascomycota</taxon>
        <taxon>Pezizomycotina</taxon>
        <taxon>Sordariomycetes</taxon>
        <taxon>Sordariomycetidae</taxon>
        <taxon>Sordariales</taxon>
        <taxon>Lasiosphaeriaceae</taxon>
        <taxon>Apodospora</taxon>
    </lineage>
</organism>
<evidence type="ECO:0000256" key="17">
    <source>
        <dbReference type="SAM" id="SignalP"/>
    </source>
</evidence>
<keyword evidence="20" id="KW-1185">Reference proteome</keyword>
<keyword evidence="8 17" id="KW-0732">Signal</keyword>
<evidence type="ECO:0000256" key="9">
    <source>
        <dbReference type="ARBA" id="ARBA00022801"/>
    </source>
</evidence>
<keyword evidence="11 15" id="KW-0106">Calcium</keyword>
<accession>A0AAE0M3P7</accession>
<dbReference type="EC" id="3.4.14.10" evidence="4"/>
<dbReference type="GO" id="GO:0006508">
    <property type="term" value="P:proteolysis"/>
    <property type="evidence" value="ECO:0007669"/>
    <property type="project" value="UniProtKB-KW"/>
</dbReference>
<feature type="binding site" evidence="15">
    <location>
        <position position="591"/>
    </location>
    <ligand>
        <name>Ca(2+)</name>
        <dbReference type="ChEBI" id="CHEBI:29108"/>
    </ligand>
</feature>
<gene>
    <name evidence="19" type="ORF">B0H66DRAFT_621359</name>
</gene>
<evidence type="ECO:0000256" key="6">
    <source>
        <dbReference type="ARBA" id="ARBA00022670"/>
    </source>
</evidence>
<evidence type="ECO:0000256" key="3">
    <source>
        <dbReference type="ARBA" id="ARBA00004239"/>
    </source>
</evidence>
<feature type="compositionally biased region" description="Basic residues" evidence="16">
    <location>
        <begin position="198"/>
        <end position="213"/>
    </location>
</feature>
<dbReference type="Gene3D" id="3.40.50.200">
    <property type="entry name" value="Peptidase S8/S53 domain"/>
    <property type="match status" value="1"/>
</dbReference>
<dbReference type="PROSITE" id="PS00138">
    <property type="entry name" value="SUBTILASE_SER"/>
    <property type="match status" value="1"/>
</dbReference>
<dbReference type="InterPro" id="IPR015366">
    <property type="entry name" value="S53_propep"/>
</dbReference>